<dbReference type="Gene3D" id="3.40.50.12780">
    <property type="entry name" value="N-terminal domain of ligase-like"/>
    <property type="match status" value="1"/>
</dbReference>
<proteinExistence type="inferred from homology"/>
<dbReference type="Proteomes" id="UP000295087">
    <property type="component" value="Unassembled WGS sequence"/>
</dbReference>
<dbReference type="Pfam" id="PF00501">
    <property type="entry name" value="AMP-binding"/>
    <property type="match status" value="1"/>
</dbReference>
<dbReference type="SUPFAM" id="SSF56801">
    <property type="entry name" value="Acetyl-CoA synthetase-like"/>
    <property type="match status" value="1"/>
</dbReference>
<dbReference type="EMBL" id="SNXK01000004">
    <property type="protein sequence ID" value="TDP37828.1"/>
    <property type="molecule type" value="Genomic_DNA"/>
</dbReference>
<dbReference type="InterPro" id="IPR042099">
    <property type="entry name" value="ANL_N_sf"/>
</dbReference>
<dbReference type="PROSITE" id="PS00455">
    <property type="entry name" value="AMP_BINDING"/>
    <property type="match status" value="1"/>
</dbReference>
<dbReference type="InterPro" id="IPR025110">
    <property type="entry name" value="AMP-bd_C"/>
</dbReference>
<dbReference type="GO" id="GO:0006631">
    <property type="term" value="P:fatty acid metabolic process"/>
    <property type="evidence" value="ECO:0007669"/>
    <property type="project" value="TreeGrafter"/>
</dbReference>
<reference evidence="5 6" key="1">
    <citation type="submission" date="2019-03" db="EMBL/GenBank/DDBJ databases">
        <title>Genomic Encyclopedia of Type Strains, Phase IV (KMG-IV): sequencing the most valuable type-strain genomes for metagenomic binning, comparative biology and taxonomic classification.</title>
        <authorList>
            <person name="Goeker M."/>
        </authorList>
    </citation>
    <scope>NUCLEOTIDE SEQUENCE [LARGE SCALE GENOMIC DNA]</scope>
    <source>
        <strain evidence="5 6">DSM 44496</strain>
    </source>
</reference>
<dbReference type="AlphaFoldDB" id="A0A4R6PHP2"/>
<comment type="caution">
    <text evidence="5">The sequence shown here is derived from an EMBL/GenBank/DDBJ whole genome shotgun (WGS) entry which is preliminary data.</text>
</comment>
<dbReference type="PANTHER" id="PTHR43201">
    <property type="entry name" value="ACYL-COA SYNTHETASE"/>
    <property type="match status" value="1"/>
</dbReference>
<dbReference type="InterPro" id="IPR020845">
    <property type="entry name" value="AMP-binding_CS"/>
</dbReference>
<dbReference type="Gene3D" id="3.30.300.30">
    <property type="match status" value="1"/>
</dbReference>
<gene>
    <name evidence="5" type="ORF">DFR75_104178</name>
</gene>
<evidence type="ECO:0000313" key="5">
    <source>
        <dbReference type="EMBL" id="TDP37828.1"/>
    </source>
</evidence>
<evidence type="ECO:0000256" key="2">
    <source>
        <dbReference type="ARBA" id="ARBA00022598"/>
    </source>
</evidence>
<dbReference type="InterPro" id="IPR000873">
    <property type="entry name" value="AMP-dep_synth/lig_dom"/>
</dbReference>
<feature type="domain" description="AMP-dependent synthetase/ligase" evidence="3">
    <location>
        <begin position="18"/>
        <end position="379"/>
    </location>
</feature>
<evidence type="ECO:0000259" key="3">
    <source>
        <dbReference type="Pfam" id="PF00501"/>
    </source>
</evidence>
<accession>A0A4R6PHP2</accession>
<evidence type="ECO:0000256" key="1">
    <source>
        <dbReference type="ARBA" id="ARBA00006432"/>
    </source>
</evidence>
<dbReference type="GO" id="GO:0031956">
    <property type="term" value="F:medium-chain fatty acid-CoA ligase activity"/>
    <property type="evidence" value="ECO:0007669"/>
    <property type="project" value="TreeGrafter"/>
</dbReference>
<dbReference type="PANTHER" id="PTHR43201:SF5">
    <property type="entry name" value="MEDIUM-CHAIN ACYL-COA LIGASE ACSF2, MITOCHONDRIAL"/>
    <property type="match status" value="1"/>
</dbReference>
<keyword evidence="2" id="KW-0436">Ligase</keyword>
<dbReference type="InterPro" id="IPR045851">
    <property type="entry name" value="AMP-bd_C_sf"/>
</dbReference>
<name>A0A4R6PHP2_NOCIG</name>
<evidence type="ECO:0000259" key="4">
    <source>
        <dbReference type="Pfam" id="PF13193"/>
    </source>
</evidence>
<feature type="domain" description="AMP-binding enzyme C-terminal" evidence="4">
    <location>
        <begin position="429"/>
        <end position="504"/>
    </location>
</feature>
<dbReference type="Pfam" id="PF13193">
    <property type="entry name" value="AMP-binding_C"/>
    <property type="match status" value="1"/>
</dbReference>
<keyword evidence="6" id="KW-1185">Reference proteome</keyword>
<comment type="similarity">
    <text evidence="1">Belongs to the ATP-dependent AMP-binding enzyme family.</text>
</comment>
<sequence>MGMSLNYITDAIAAQMPAVDPNRPAVALGDEPALSWLELRAAELRYARALQQAGVRKGDRVGLLLRNCTDYIALYLAIGRVGAIAVRLNWRLTAPELLFALDDSDPGVLVFDPEFGATLTGIRDDIAVTTYVARGDSGSLDGAVALAEFAAEDSDATGFPVVSAEDPVSLMYSSGTTGRPKGALFSHGNALWIGSIQAQRWRIGSDTVSQTSGPLFHAGGFEVLLLPALTSHGTAITFPSGNFTLENFLDVADRHGATDVLLYPFMLFDLLRGDENIVERVPQSLRRIVTGGDIVMPWVYDELENRLPGVELVQSYSLTEGGAVSTSLEFDRARGHESSIGTPQAMTEIKVVRPDGSHTAVGEVGEICVRSGGVSIGYWNRPDADRATFIDGWCHSGDLGSVDAEGFLTIAGRAKDMYRSGGENVYPAEIEMVLTGHRDVADAAVIGVPDQRYVEVGAALVVATEGSCIDIEELRGWLGERLAKYKVPKHFYVVGELPRNANGKVLKNVLRDTYAQPMTTETNP</sequence>
<dbReference type="RefSeq" id="WP_084476280.1">
    <property type="nucleotide sequence ID" value="NZ_SNXK01000004.1"/>
</dbReference>
<evidence type="ECO:0000313" key="6">
    <source>
        <dbReference type="Proteomes" id="UP000295087"/>
    </source>
</evidence>
<organism evidence="5 6">
    <name type="scientific">Nocardia ignorata</name>
    <dbReference type="NCBI Taxonomy" id="145285"/>
    <lineage>
        <taxon>Bacteria</taxon>
        <taxon>Bacillati</taxon>
        <taxon>Actinomycetota</taxon>
        <taxon>Actinomycetes</taxon>
        <taxon>Mycobacteriales</taxon>
        <taxon>Nocardiaceae</taxon>
        <taxon>Nocardia</taxon>
    </lineage>
</organism>
<protein>
    <submittedName>
        <fullName evidence="5">Fatty-acyl-CoA synthase</fullName>
    </submittedName>
</protein>